<proteinExistence type="predicted"/>
<evidence type="ECO:0000256" key="2">
    <source>
        <dbReference type="SAM" id="SignalP"/>
    </source>
</evidence>
<feature type="signal peptide" evidence="2">
    <location>
        <begin position="1"/>
        <end position="20"/>
    </location>
</feature>
<keyword evidence="2" id="KW-0732">Signal</keyword>
<sequence length="154" mass="16044">MKFASVATLAFLTSSTLVGAAPVDEMHSGGLVLSKREMDFFNEDTVDMVVRELMNGASEDELHKRFELSDNQKQFISKIFNLLKKYASGFLSKKIHPTSGAGTATATGTNPVTDTATATTAPTSAAGYGTDTPANTKDSAGAAAGVLSAIKGAY</sequence>
<keyword evidence="4" id="KW-1185">Reference proteome</keyword>
<evidence type="ECO:0000313" key="3">
    <source>
        <dbReference type="EMBL" id="PVH16289.1"/>
    </source>
</evidence>
<feature type="region of interest" description="Disordered" evidence="1">
    <location>
        <begin position="99"/>
        <end position="137"/>
    </location>
</feature>
<protein>
    <submittedName>
        <fullName evidence="3">Uncharacterized protein</fullName>
    </submittedName>
</protein>
<organism evidence="3 4">
    <name type="scientific">Candidozyma duobushaemuli</name>
    <dbReference type="NCBI Taxonomy" id="1231522"/>
    <lineage>
        <taxon>Eukaryota</taxon>
        <taxon>Fungi</taxon>
        <taxon>Dikarya</taxon>
        <taxon>Ascomycota</taxon>
        <taxon>Saccharomycotina</taxon>
        <taxon>Pichiomycetes</taxon>
        <taxon>Metschnikowiaceae</taxon>
        <taxon>Candidozyma</taxon>
    </lineage>
</organism>
<name>A0A2V1AE47_9ASCO</name>
<dbReference type="EMBL" id="PKFP01000004">
    <property type="protein sequence ID" value="PVH16289.1"/>
    <property type="molecule type" value="Genomic_DNA"/>
</dbReference>
<evidence type="ECO:0000313" key="4">
    <source>
        <dbReference type="Proteomes" id="UP000244406"/>
    </source>
</evidence>
<dbReference type="AlphaFoldDB" id="A0A2V1AE47"/>
<feature type="chain" id="PRO_5015911410" evidence="2">
    <location>
        <begin position="21"/>
        <end position="154"/>
    </location>
</feature>
<dbReference type="VEuPathDB" id="FungiDB:CXQ87_004161"/>
<evidence type="ECO:0000256" key="1">
    <source>
        <dbReference type="SAM" id="MobiDB-lite"/>
    </source>
</evidence>
<dbReference type="Proteomes" id="UP000244406">
    <property type="component" value="Unassembled WGS sequence"/>
</dbReference>
<feature type="compositionally biased region" description="Low complexity" evidence="1">
    <location>
        <begin position="99"/>
        <end position="130"/>
    </location>
</feature>
<comment type="caution">
    <text evidence="3">The sequence shown here is derived from an EMBL/GenBank/DDBJ whole genome shotgun (WGS) entry which is preliminary data.</text>
</comment>
<reference evidence="3 4" key="1">
    <citation type="submission" date="2017-12" db="EMBL/GenBank/DDBJ databases">
        <title>Genome Sequence of the Amphotericin B-resistant Candida duobushaemulonii strain, B09383.</title>
        <authorList>
            <person name="Chow N.A."/>
            <person name="Gade L."/>
            <person name="Batra D."/>
            <person name="Rowe L.A."/>
            <person name="Loparev V.N."/>
            <person name="Litvintseva A.P."/>
        </authorList>
    </citation>
    <scope>NUCLEOTIDE SEQUENCE [LARGE SCALE GENOMIC DNA]</scope>
    <source>
        <strain evidence="3 4">B09383</strain>
    </source>
</reference>
<dbReference type="RefSeq" id="XP_025337229.1">
    <property type="nucleotide sequence ID" value="XM_025482611.1"/>
</dbReference>
<accession>A0A2V1AE47</accession>
<gene>
    <name evidence="3" type="ORF">CXQ87_004161</name>
</gene>
<dbReference type="GeneID" id="37004161"/>